<dbReference type="Gene3D" id="1.20.1510.10">
    <property type="entry name" value="Cation efflux protein transmembrane domain"/>
    <property type="match status" value="1"/>
</dbReference>
<dbReference type="OrthoDB" id="29444at2759"/>
<evidence type="ECO:0000256" key="9">
    <source>
        <dbReference type="SAM" id="Phobius"/>
    </source>
</evidence>
<evidence type="ECO:0000256" key="4">
    <source>
        <dbReference type="ARBA" id="ARBA00022692"/>
    </source>
</evidence>
<keyword evidence="3" id="KW-0813">Transport</keyword>
<dbReference type="InterPro" id="IPR058533">
    <property type="entry name" value="Cation_efflux_TM"/>
</dbReference>
<dbReference type="GO" id="GO:0005385">
    <property type="term" value="F:zinc ion transmembrane transporter activity"/>
    <property type="evidence" value="ECO:0007669"/>
    <property type="project" value="TreeGrafter"/>
</dbReference>
<dbReference type="GO" id="GO:0006882">
    <property type="term" value="P:intracellular zinc ion homeostasis"/>
    <property type="evidence" value="ECO:0007669"/>
    <property type="project" value="TreeGrafter"/>
</dbReference>
<accession>A0A6P6XX24</accession>
<dbReference type="InParanoid" id="A0A6P6XX24"/>
<dbReference type="KEGG" id="dpte:113790950"/>
<feature type="transmembrane region" description="Helical" evidence="9">
    <location>
        <begin position="37"/>
        <end position="56"/>
    </location>
</feature>
<dbReference type="RefSeq" id="XP_027196459.1">
    <property type="nucleotide sequence ID" value="XM_027340658.1"/>
</dbReference>
<keyword evidence="12" id="KW-1185">Reference proteome</keyword>
<comment type="subcellular location">
    <subcellularLocation>
        <location evidence="1">Membrane</location>
        <topology evidence="1">Multi-pass membrane protein</topology>
    </subcellularLocation>
</comment>
<dbReference type="InterPro" id="IPR002524">
    <property type="entry name" value="Cation_efflux"/>
</dbReference>
<evidence type="ECO:0000256" key="8">
    <source>
        <dbReference type="SAM" id="MobiDB-lite"/>
    </source>
</evidence>
<sequence length="554" mass="60661">MGLFHSPKCRLLSMLCLTFFFFLVEIIVGYLTNSTALIADSFHMLSDVVALVIAYVSVRMSPKKWSKNTFGWARAEVLGALINAVFLVALCFSILIESLKRIVDPEKLHNPILILVVGIIGLCVNLIGLLLFHEHGHSHGGHIHIPQQEEIIPPSSSSSQIQNGDIGFVDEQQKTKPKKIKQHTATNMNMRGVFLHVLADALGSIIVIISALIVQYTEWEYNIYVDPALSIIMVIIIGHSTFPLLIDSALILLQTVPTHIQIDSLQRKLLQEIDGVLAVHEFHVWQLAGDRIIASAHIRCRNLHDYMQIAERVKEFFHNEGIHSTTIQPEFVEADDTMESSFDNGAISDGHWSSLANAGQQDVHLKYRWSNDANCALDCPPGQLGRGSCVQSTCCGPQQKRSLPPGSGFDELEIQKAGSSIGTQLSRRNIHGQSINNNNNQQLQQQPISAISTSKHNGSPSLTSSSSSSSSSNNQQQQQKNDQSQMINPKSSLLNAATNAIAVAAIIPEKDSKIVSYSNLSQQSSTSSSSSSSTNHLGLIVDSKEKLNSISNGI</sequence>
<evidence type="ECO:0000256" key="1">
    <source>
        <dbReference type="ARBA" id="ARBA00004141"/>
    </source>
</evidence>
<evidence type="ECO:0000313" key="13">
    <source>
        <dbReference type="RefSeq" id="XP_027196459.1"/>
    </source>
</evidence>
<comment type="similarity">
    <text evidence="2">Belongs to the cation diffusion facilitator (CDF) transporter (TC 2.A.4) family. SLC30A subfamily.</text>
</comment>
<evidence type="ECO:0000256" key="3">
    <source>
        <dbReference type="ARBA" id="ARBA00022448"/>
    </source>
</evidence>
<dbReference type="FunCoup" id="A0A6P6XX24">
    <property type="interactions" value="352"/>
</dbReference>
<dbReference type="Pfam" id="PF01545">
    <property type="entry name" value="Cation_efflux"/>
    <property type="match status" value="1"/>
</dbReference>
<dbReference type="SUPFAM" id="SSF161111">
    <property type="entry name" value="Cation efflux protein transmembrane domain-like"/>
    <property type="match status" value="1"/>
</dbReference>
<evidence type="ECO:0000259" key="11">
    <source>
        <dbReference type="Pfam" id="PF16916"/>
    </source>
</evidence>
<evidence type="ECO:0000256" key="6">
    <source>
        <dbReference type="ARBA" id="ARBA00022989"/>
    </source>
</evidence>
<feature type="transmembrane region" description="Helical" evidence="9">
    <location>
        <begin position="193"/>
        <end position="216"/>
    </location>
</feature>
<keyword evidence="7 9" id="KW-0472">Membrane</keyword>
<name>A0A6P6XX24_DERPT</name>
<dbReference type="PANTHER" id="PTHR45820">
    <property type="entry name" value="FI23527P1"/>
    <property type="match status" value="1"/>
</dbReference>
<dbReference type="GO" id="GO:0010312">
    <property type="term" value="P:detoxification of zinc ion"/>
    <property type="evidence" value="ECO:0007669"/>
    <property type="project" value="TreeGrafter"/>
</dbReference>
<dbReference type="InterPro" id="IPR027469">
    <property type="entry name" value="Cation_efflux_TMD_sf"/>
</dbReference>
<feature type="transmembrane region" description="Helical" evidence="9">
    <location>
        <begin position="228"/>
        <end position="253"/>
    </location>
</feature>
<evidence type="ECO:0000313" key="12">
    <source>
        <dbReference type="Proteomes" id="UP000515146"/>
    </source>
</evidence>
<proteinExistence type="inferred from homology"/>
<feature type="transmembrane region" description="Helical" evidence="9">
    <location>
        <begin position="12"/>
        <end position="31"/>
    </location>
</feature>
<keyword evidence="5" id="KW-0862">Zinc</keyword>
<evidence type="ECO:0000256" key="5">
    <source>
        <dbReference type="ARBA" id="ARBA00022833"/>
    </source>
</evidence>
<keyword evidence="6 9" id="KW-1133">Transmembrane helix</keyword>
<dbReference type="Pfam" id="PF16916">
    <property type="entry name" value="ZT_dimer"/>
    <property type="match status" value="1"/>
</dbReference>
<dbReference type="InterPro" id="IPR027470">
    <property type="entry name" value="Cation_efflux_CTD"/>
</dbReference>
<gene>
    <name evidence="13" type="primary">LOC113790950</name>
</gene>
<dbReference type="GO" id="GO:0016020">
    <property type="term" value="C:membrane"/>
    <property type="evidence" value="ECO:0007669"/>
    <property type="project" value="UniProtKB-SubCell"/>
</dbReference>
<feature type="transmembrane region" description="Helical" evidence="9">
    <location>
        <begin position="77"/>
        <end position="96"/>
    </location>
</feature>
<dbReference type="NCBIfam" id="TIGR01297">
    <property type="entry name" value="CDF"/>
    <property type="match status" value="1"/>
</dbReference>
<evidence type="ECO:0000256" key="7">
    <source>
        <dbReference type="ARBA" id="ARBA00023136"/>
    </source>
</evidence>
<feature type="transmembrane region" description="Helical" evidence="9">
    <location>
        <begin position="108"/>
        <end position="132"/>
    </location>
</feature>
<dbReference type="Proteomes" id="UP000515146">
    <property type="component" value="Unplaced"/>
</dbReference>
<evidence type="ECO:0000256" key="2">
    <source>
        <dbReference type="ARBA" id="ARBA00008873"/>
    </source>
</evidence>
<reference evidence="13" key="1">
    <citation type="submission" date="2025-08" db="UniProtKB">
        <authorList>
            <consortium name="RefSeq"/>
        </authorList>
    </citation>
    <scope>IDENTIFICATION</scope>
    <source>
        <strain evidence="13">Airmid</strain>
    </source>
</reference>
<feature type="compositionally biased region" description="Low complexity" evidence="8">
    <location>
        <begin position="464"/>
        <end position="485"/>
    </location>
</feature>
<dbReference type="OMA" id="WARVEIL"/>
<dbReference type="PANTHER" id="PTHR45820:SF4">
    <property type="entry name" value="ZINC TRANSPORTER 63C, ISOFORM F"/>
    <property type="match status" value="1"/>
</dbReference>
<keyword evidence="4 9" id="KW-0812">Transmembrane</keyword>
<dbReference type="AlphaFoldDB" id="A0A6P6XX24"/>
<organism evidence="12 13">
    <name type="scientific">Dermatophagoides pteronyssinus</name>
    <name type="common">European house dust mite</name>
    <dbReference type="NCBI Taxonomy" id="6956"/>
    <lineage>
        <taxon>Eukaryota</taxon>
        <taxon>Metazoa</taxon>
        <taxon>Ecdysozoa</taxon>
        <taxon>Arthropoda</taxon>
        <taxon>Chelicerata</taxon>
        <taxon>Arachnida</taxon>
        <taxon>Acari</taxon>
        <taxon>Acariformes</taxon>
        <taxon>Sarcoptiformes</taxon>
        <taxon>Astigmata</taxon>
        <taxon>Psoroptidia</taxon>
        <taxon>Analgoidea</taxon>
        <taxon>Pyroglyphidae</taxon>
        <taxon>Dermatophagoidinae</taxon>
        <taxon>Dermatophagoides</taxon>
    </lineage>
</organism>
<feature type="compositionally biased region" description="Polar residues" evidence="8">
    <location>
        <begin position="452"/>
        <end position="463"/>
    </location>
</feature>
<protein>
    <submittedName>
        <fullName evidence="13">Zinc/cadmium resistance protein-like</fullName>
    </submittedName>
</protein>
<feature type="domain" description="Cation efflux protein transmembrane" evidence="10">
    <location>
        <begin position="13"/>
        <end position="253"/>
    </location>
</feature>
<feature type="region of interest" description="Disordered" evidence="8">
    <location>
        <begin position="452"/>
        <end position="486"/>
    </location>
</feature>
<feature type="domain" description="Cation efflux protein cytoplasmic" evidence="11">
    <location>
        <begin position="267"/>
        <end position="330"/>
    </location>
</feature>
<evidence type="ECO:0000259" key="10">
    <source>
        <dbReference type="Pfam" id="PF01545"/>
    </source>
</evidence>